<dbReference type="STRING" id="420404.SAMN05421793_11314"/>
<feature type="short sequence motif" description="GXGXXG" evidence="4">
    <location>
        <begin position="12"/>
        <end position="17"/>
    </location>
</feature>
<feature type="active site" description="Nucleophile" evidence="4">
    <location>
        <position position="41"/>
    </location>
</feature>
<dbReference type="SUPFAM" id="SSF52151">
    <property type="entry name" value="FabD/lysophospholipase-like"/>
    <property type="match status" value="1"/>
</dbReference>
<evidence type="ECO:0000259" key="5">
    <source>
        <dbReference type="PROSITE" id="PS51635"/>
    </source>
</evidence>
<dbReference type="GO" id="GO:0016042">
    <property type="term" value="P:lipid catabolic process"/>
    <property type="evidence" value="ECO:0007669"/>
    <property type="project" value="UniProtKB-UniRule"/>
</dbReference>
<reference evidence="7" key="1">
    <citation type="submission" date="2016-10" db="EMBL/GenBank/DDBJ databases">
        <authorList>
            <person name="Varghese N."/>
            <person name="Submissions S."/>
        </authorList>
    </citation>
    <scope>NUCLEOTIDE SEQUENCE [LARGE SCALE GENOMIC DNA]</scope>
    <source>
        <strain evidence="7">DSM 19326</strain>
    </source>
</reference>
<evidence type="ECO:0000313" key="6">
    <source>
        <dbReference type="EMBL" id="SEH57797.1"/>
    </source>
</evidence>
<dbReference type="Gene3D" id="3.40.1090.10">
    <property type="entry name" value="Cytosolic phospholipase A2 catalytic domain"/>
    <property type="match status" value="2"/>
</dbReference>
<dbReference type="Pfam" id="PF01734">
    <property type="entry name" value="Patatin"/>
    <property type="match status" value="1"/>
</dbReference>
<dbReference type="CDD" id="cd07205">
    <property type="entry name" value="Pat_PNPLA6_PNPLA7_NTE1_like"/>
    <property type="match status" value="1"/>
</dbReference>
<protein>
    <submittedName>
        <fullName evidence="6">NTE family protein</fullName>
    </submittedName>
</protein>
<dbReference type="InterPro" id="IPR016035">
    <property type="entry name" value="Acyl_Trfase/lysoPLipase"/>
</dbReference>
<feature type="domain" description="PNPLA" evidence="5">
    <location>
        <begin position="8"/>
        <end position="167"/>
    </location>
</feature>
<dbReference type="PROSITE" id="PS51635">
    <property type="entry name" value="PNPLA"/>
    <property type="match status" value="1"/>
</dbReference>
<evidence type="ECO:0000256" key="2">
    <source>
        <dbReference type="ARBA" id="ARBA00022963"/>
    </source>
</evidence>
<sequence length="267" mass="30133">MENSKLGLVLSGGGTRGLAHAGVLKFLNEKNIKPNILSCCSAGSIVGSLYAFGKSPEEILDFFQSIYFFNWKHFTFNQPGLVSSAIFSTYLNPIFEDMTIGDLDKDIRIVATELITGQQKVFEKDYKVVDAIIASSCIPGISTPYFIGTEMYSDGGVLNNFPADVINNECDKMIGVYVTPPQDVEVSDLKSIRSVTTRAYELLSHRTEIYKFAFCDWFITSKKLSKYGTFERKPNRLEAIFQIGYDEAKRTFHENQQEFELMFSEKD</sequence>
<keyword evidence="7" id="KW-1185">Reference proteome</keyword>
<evidence type="ECO:0000256" key="4">
    <source>
        <dbReference type="PROSITE-ProRule" id="PRU01161"/>
    </source>
</evidence>
<accession>A0A1H6JDN8</accession>
<evidence type="ECO:0000313" key="7">
    <source>
        <dbReference type="Proteomes" id="UP000198555"/>
    </source>
</evidence>
<dbReference type="PANTHER" id="PTHR14226">
    <property type="entry name" value="NEUROPATHY TARGET ESTERASE/SWISS CHEESE D.MELANOGASTER"/>
    <property type="match status" value="1"/>
</dbReference>
<keyword evidence="2 4" id="KW-0442">Lipid degradation</keyword>
<dbReference type="InterPro" id="IPR002641">
    <property type="entry name" value="PNPLA_dom"/>
</dbReference>
<dbReference type="Proteomes" id="UP000198555">
    <property type="component" value="Unassembled WGS sequence"/>
</dbReference>
<gene>
    <name evidence="6" type="ORF">SAMN05421793_11314</name>
</gene>
<proteinExistence type="predicted"/>
<dbReference type="InterPro" id="IPR050301">
    <property type="entry name" value="NTE"/>
</dbReference>
<dbReference type="AlphaFoldDB" id="A0A1H6JDN8"/>
<dbReference type="PANTHER" id="PTHR14226:SF29">
    <property type="entry name" value="NEUROPATHY TARGET ESTERASE SWS"/>
    <property type="match status" value="1"/>
</dbReference>
<feature type="active site" description="Proton acceptor" evidence="4">
    <location>
        <position position="154"/>
    </location>
</feature>
<name>A0A1H6JDN8_9FLAO</name>
<keyword evidence="1 4" id="KW-0378">Hydrolase</keyword>
<comment type="caution">
    <text evidence="4">Lacks conserved residue(s) required for the propagation of feature annotation.</text>
</comment>
<evidence type="ECO:0000256" key="1">
    <source>
        <dbReference type="ARBA" id="ARBA00022801"/>
    </source>
</evidence>
<dbReference type="GO" id="GO:0016787">
    <property type="term" value="F:hydrolase activity"/>
    <property type="evidence" value="ECO:0007669"/>
    <property type="project" value="UniProtKB-UniRule"/>
</dbReference>
<dbReference type="RefSeq" id="WP_089769444.1">
    <property type="nucleotide sequence ID" value="NZ_FNWX01000013.1"/>
</dbReference>
<organism evidence="6 7">
    <name type="scientific">Epilithonimonas hominis</name>
    <dbReference type="NCBI Taxonomy" id="420404"/>
    <lineage>
        <taxon>Bacteria</taxon>
        <taxon>Pseudomonadati</taxon>
        <taxon>Bacteroidota</taxon>
        <taxon>Flavobacteriia</taxon>
        <taxon>Flavobacteriales</taxon>
        <taxon>Weeksellaceae</taxon>
        <taxon>Chryseobacterium group</taxon>
        <taxon>Epilithonimonas</taxon>
    </lineage>
</organism>
<evidence type="ECO:0000256" key="3">
    <source>
        <dbReference type="ARBA" id="ARBA00023098"/>
    </source>
</evidence>
<dbReference type="EMBL" id="FNWX01000013">
    <property type="protein sequence ID" value="SEH57797.1"/>
    <property type="molecule type" value="Genomic_DNA"/>
</dbReference>
<feature type="short sequence motif" description="DGA/G" evidence="4">
    <location>
        <begin position="154"/>
        <end position="156"/>
    </location>
</feature>
<keyword evidence="3 4" id="KW-0443">Lipid metabolism</keyword>